<dbReference type="Gene3D" id="1.10.1220.10">
    <property type="entry name" value="Met repressor-like"/>
    <property type="match status" value="1"/>
</dbReference>
<dbReference type="SUPFAM" id="SSF47598">
    <property type="entry name" value="Ribbon-helix-helix"/>
    <property type="match status" value="1"/>
</dbReference>
<accession>A0A9X2QEP2</accession>
<gene>
    <name evidence="2" type="ORF">GGP61_003422</name>
</gene>
<dbReference type="EMBL" id="JANUAE010000018">
    <property type="protein sequence ID" value="MCS3711787.1"/>
    <property type="molecule type" value="Genomic_DNA"/>
</dbReference>
<feature type="compositionally biased region" description="Basic and acidic residues" evidence="1">
    <location>
        <begin position="41"/>
        <end position="57"/>
    </location>
</feature>
<proteinExistence type="predicted"/>
<evidence type="ECO:0000256" key="1">
    <source>
        <dbReference type="SAM" id="MobiDB-lite"/>
    </source>
</evidence>
<dbReference type="InterPro" id="IPR015354">
    <property type="entry name" value="DNA_partition_ParG"/>
</dbReference>
<reference evidence="2" key="1">
    <citation type="submission" date="2022-08" db="EMBL/GenBank/DDBJ databases">
        <title>Genomic Encyclopedia of Type Strains, Phase V (KMG-V): Genome sequencing to study the core and pangenomes of soil and plant-associated prokaryotes.</title>
        <authorList>
            <person name="Whitman W."/>
        </authorList>
    </citation>
    <scope>NUCLEOTIDE SEQUENCE</scope>
    <source>
        <strain evidence="2">SP3049</strain>
    </source>
</reference>
<name>A0A9X2QEP2_9BACT</name>
<comment type="caution">
    <text evidence="2">The sequence shown here is derived from an EMBL/GenBank/DDBJ whole genome shotgun (WGS) entry which is preliminary data.</text>
</comment>
<sequence length="102" mass="11458">MPNNLSNCYAEPMSKNILKSSQERREEIDEEEGAEEEPTEDSVRDALLDAETKDQQPTRRLNAEIPSGLHGRFKAACKAEGQSMTDALMQLVETYVELKGNE</sequence>
<evidence type="ECO:0000313" key="2">
    <source>
        <dbReference type="EMBL" id="MCS3711787.1"/>
    </source>
</evidence>
<dbReference type="Proteomes" id="UP001155057">
    <property type="component" value="Unassembled WGS sequence"/>
</dbReference>
<dbReference type="InterPro" id="IPR010985">
    <property type="entry name" value="Ribbon_hlx_hlx"/>
</dbReference>
<organism evidence="2 3">
    <name type="scientific">Salinibacter ruber</name>
    <dbReference type="NCBI Taxonomy" id="146919"/>
    <lineage>
        <taxon>Bacteria</taxon>
        <taxon>Pseudomonadati</taxon>
        <taxon>Rhodothermota</taxon>
        <taxon>Rhodothermia</taxon>
        <taxon>Rhodothermales</taxon>
        <taxon>Salinibacteraceae</taxon>
        <taxon>Salinibacter</taxon>
    </lineage>
</organism>
<feature type="compositionally biased region" description="Acidic residues" evidence="1">
    <location>
        <begin position="28"/>
        <end position="40"/>
    </location>
</feature>
<evidence type="ECO:0000313" key="3">
    <source>
        <dbReference type="Proteomes" id="UP001155057"/>
    </source>
</evidence>
<dbReference type="AlphaFoldDB" id="A0A9X2QEP2"/>
<protein>
    <submittedName>
        <fullName evidence="2">Uncharacterized protein</fullName>
    </submittedName>
</protein>
<dbReference type="Pfam" id="PF09274">
    <property type="entry name" value="ParG"/>
    <property type="match status" value="1"/>
</dbReference>
<feature type="region of interest" description="Disordered" evidence="1">
    <location>
        <begin position="1"/>
        <end position="66"/>
    </location>
</feature>
<dbReference type="InterPro" id="IPR013321">
    <property type="entry name" value="Arc_rbn_hlx_hlx"/>
</dbReference>
<dbReference type="GO" id="GO:0006355">
    <property type="term" value="P:regulation of DNA-templated transcription"/>
    <property type="evidence" value="ECO:0007669"/>
    <property type="project" value="InterPro"/>
</dbReference>